<proteinExistence type="predicted"/>
<dbReference type="GeneID" id="29989546"/>
<evidence type="ECO:0000256" key="1">
    <source>
        <dbReference type="SAM" id="SignalP"/>
    </source>
</evidence>
<keyword evidence="3" id="KW-1185">Reference proteome</keyword>
<evidence type="ECO:0000313" key="2">
    <source>
        <dbReference type="EMBL" id="PON22919.1"/>
    </source>
</evidence>
<keyword evidence="1" id="KW-0732">Signal</keyword>
<dbReference type="Proteomes" id="UP000054821">
    <property type="component" value="Unassembled WGS sequence"/>
</dbReference>
<sequence length="81" mass="7985">MKFLYCSIIFAAGIASAASIPSKLDQRAAGIPGAALACLAECAPLAEALPAYAACLAICTAAGEEGAPVNSTAVISTKRAD</sequence>
<accession>A0A2P4ZF62</accession>
<comment type="caution">
    <text evidence="2">The sequence shown here is derived from an EMBL/GenBank/DDBJ whole genome shotgun (WGS) entry which is preliminary data.</text>
</comment>
<feature type="chain" id="PRO_5015163564" description="Fungal calcium binding protein domain-containing protein" evidence="1">
    <location>
        <begin position="20"/>
        <end position="81"/>
    </location>
</feature>
<dbReference type="RefSeq" id="XP_018657347.1">
    <property type="nucleotide sequence ID" value="XM_018809463.1"/>
</dbReference>
<reference evidence="2 3" key="1">
    <citation type="journal article" date="2016" name="Genome Announc.">
        <title>Draft Whole-Genome Sequence of Trichoderma gamsii T6085, a Promising Biocontrol Agent of Fusarium Head Blight on Wheat.</title>
        <authorList>
            <person name="Baroncelli R."/>
            <person name="Zapparata A."/>
            <person name="Piaggeschi G."/>
            <person name="Sarrocco S."/>
            <person name="Vannacci G."/>
        </authorList>
    </citation>
    <scope>NUCLEOTIDE SEQUENCE [LARGE SCALE GENOMIC DNA]</scope>
    <source>
        <strain evidence="2 3">T6085</strain>
    </source>
</reference>
<feature type="signal peptide" evidence="1">
    <location>
        <begin position="1"/>
        <end position="19"/>
    </location>
</feature>
<evidence type="ECO:0008006" key="4">
    <source>
        <dbReference type="Google" id="ProtNLM"/>
    </source>
</evidence>
<organism evidence="2 3">
    <name type="scientific">Trichoderma gamsii</name>
    <dbReference type="NCBI Taxonomy" id="398673"/>
    <lineage>
        <taxon>Eukaryota</taxon>
        <taxon>Fungi</taxon>
        <taxon>Dikarya</taxon>
        <taxon>Ascomycota</taxon>
        <taxon>Pezizomycotina</taxon>
        <taxon>Sordariomycetes</taxon>
        <taxon>Hypocreomycetidae</taxon>
        <taxon>Hypocreales</taxon>
        <taxon>Hypocreaceae</taxon>
        <taxon>Trichoderma</taxon>
    </lineage>
</organism>
<protein>
    <recommendedName>
        <fullName evidence="4">Fungal calcium binding protein domain-containing protein</fullName>
    </recommendedName>
</protein>
<dbReference type="AlphaFoldDB" id="A0A2P4ZF62"/>
<evidence type="ECO:0000313" key="3">
    <source>
        <dbReference type="Proteomes" id="UP000054821"/>
    </source>
</evidence>
<gene>
    <name evidence="2" type="ORF">TGAM01_v208174</name>
</gene>
<name>A0A2P4ZF62_9HYPO</name>
<dbReference type="EMBL" id="JPDN02000033">
    <property type="protein sequence ID" value="PON22919.1"/>
    <property type="molecule type" value="Genomic_DNA"/>
</dbReference>